<name>I6SB28_9CAUD</name>
<protein>
    <recommendedName>
        <fullName evidence="3">Phage protein</fullName>
    </recommendedName>
</protein>
<evidence type="ECO:0000313" key="2">
    <source>
        <dbReference type="Proteomes" id="UP000006508"/>
    </source>
</evidence>
<dbReference type="GeneID" id="13405934"/>
<proteinExistence type="predicted"/>
<evidence type="ECO:0000313" key="1">
    <source>
        <dbReference type="EMBL" id="AFM73760.1"/>
    </source>
</evidence>
<reference evidence="1 2" key="1">
    <citation type="journal article" date="2010" name="Curr. Microbiol.">
        <title>Isolation and characterization of bacteriophages infecting Staphylococcus epidermidis.</title>
        <authorList>
            <person name="Gutierrez D."/>
            <person name="Martinez B."/>
            <person name="Rodriguez A."/>
            <person name="Garcia P."/>
        </authorList>
    </citation>
    <scope>NUCLEOTIDE SEQUENCE [LARGE SCALE GENOMIC DNA]</scope>
</reference>
<dbReference type="EMBL" id="JN192400">
    <property type="protein sequence ID" value="AFM73760.1"/>
    <property type="molecule type" value="Genomic_DNA"/>
</dbReference>
<accession>I6SB28</accession>
<evidence type="ECO:0008006" key="3">
    <source>
        <dbReference type="Google" id="ProtNLM"/>
    </source>
</evidence>
<dbReference type="KEGG" id="vg:13405934"/>
<organism evidence="1 2">
    <name type="scientific">Staphylococcus phage vB_SepiS-phiIPLA5</name>
    <dbReference type="NCBI Taxonomy" id="2922988"/>
    <lineage>
        <taxon>Viruses</taxon>
        <taxon>Duplodnaviria</taxon>
        <taxon>Heunggongvirae</taxon>
        <taxon>Uroviricota</taxon>
        <taxon>Caudoviricetes</taxon>
        <taxon>Rockefellervirus</taxon>
        <taxon>Rockefellervirus IPLA5</taxon>
    </lineage>
</organism>
<dbReference type="RefSeq" id="YP_006560998.1">
    <property type="nucleotide sequence ID" value="NC_018281.1"/>
</dbReference>
<sequence>MVKIKRKVEMTASELIEWGFENNVKNRKFMPNQSNYKPVVFDSDGYVEFSHDYAYEEGTYTVEIEE</sequence>
<gene>
    <name evidence="1" type="ORF">IPLA5_0058</name>
</gene>
<keyword evidence="2" id="KW-1185">Reference proteome</keyword>
<dbReference type="Proteomes" id="UP000006508">
    <property type="component" value="Segment"/>
</dbReference>